<dbReference type="GO" id="GO:0003677">
    <property type="term" value="F:DNA binding"/>
    <property type="evidence" value="ECO:0007669"/>
    <property type="project" value="UniProtKB-KW"/>
</dbReference>
<protein>
    <submittedName>
        <fullName evidence="5">GntR family transcriptional regulator</fullName>
    </submittedName>
</protein>
<dbReference type="InterPro" id="IPR036390">
    <property type="entry name" value="WH_DNA-bd_sf"/>
</dbReference>
<dbReference type="EMBL" id="JFZB01000027">
    <property type="protein sequence ID" value="KFI25165.1"/>
    <property type="molecule type" value="Genomic_DNA"/>
</dbReference>
<dbReference type="Proteomes" id="UP000028824">
    <property type="component" value="Unassembled WGS sequence"/>
</dbReference>
<reference evidence="5 6" key="1">
    <citation type="submission" date="2014-03" db="EMBL/GenBank/DDBJ databases">
        <title>Genome of Paenirhodobacter enshiensis DW2-9.</title>
        <authorList>
            <person name="Wang D."/>
            <person name="Wang G."/>
        </authorList>
    </citation>
    <scope>NUCLEOTIDE SEQUENCE [LARGE SCALE GENOMIC DNA]</scope>
    <source>
        <strain evidence="5 6">DW2-9</strain>
    </source>
</reference>
<gene>
    <name evidence="5" type="ORF">CG50_06335</name>
</gene>
<keyword evidence="1" id="KW-0805">Transcription regulation</keyword>
<dbReference type="InterPro" id="IPR008920">
    <property type="entry name" value="TF_FadR/GntR_C"/>
</dbReference>
<dbReference type="eggNOG" id="COG2186">
    <property type="taxonomic scope" value="Bacteria"/>
</dbReference>
<organism evidence="5 6">
    <name type="scientific">Paenirhodobacter enshiensis</name>
    <dbReference type="NCBI Taxonomy" id="1105367"/>
    <lineage>
        <taxon>Bacteria</taxon>
        <taxon>Pseudomonadati</taxon>
        <taxon>Pseudomonadota</taxon>
        <taxon>Alphaproteobacteria</taxon>
        <taxon>Rhodobacterales</taxon>
        <taxon>Rhodobacter group</taxon>
        <taxon>Paenirhodobacter</taxon>
    </lineage>
</organism>
<evidence type="ECO:0000313" key="5">
    <source>
        <dbReference type="EMBL" id="KFI25165.1"/>
    </source>
</evidence>
<dbReference type="InterPro" id="IPR000524">
    <property type="entry name" value="Tscrpt_reg_HTH_GntR"/>
</dbReference>
<dbReference type="STRING" id="1105367.CG50_06335"/>
<dbReference type="CDD" id="cd07377">
    <property type="entry name" value="WHTH_GntR"/>
    <property type="match status" value="1"/>
</dbReference>
<dbReference type="SUPFAM" id="SSF48008">
    <property type="entry name" value="GntR ligand-binding domain-like"/>
    <property type="match status" value="1"/>
</dbReference>
<proteinExistence type="predicted"/>
<accession>A0A086XT15</accession>
<dbReference type="InterPro" id="IPR036388">
    <property type="entry name" value="WH-like_DNA-bd_sf"/>
</dbReference>
<evidence type="ECO:0000313" key="6">
    <source>
        <dbReference type="Proteomes" id="UP000028824"/>
    </source>
</evidence>
<dbReference type="GO" id="GO:0003700">
    <property type="term" value="F:DNA-binding transcription factor activity"/>
    <property type="evidence" value="ECO:0007669"/>
    <property type="project" value="InterPro"/>
</dbReference>
<keyword evidence="6" id="KW-1185">Reference proteome</keyword>
<evidence type="ECO:0000256" key="1">
    <source>
        <dbReference type="ARBA" id="ARBA00023015"/>
    </source>
</evidence>
<dbReference type="SUPFAM" id="SSF46785">
    <property type="entry name" value="Winged helix' DNA-binding domain"/>
    <property type="match status" value="1"/>
</dbReference>
<dbReference type="AlphaFoldDB" id="A0A086XT15"/>
<dbReference type="Pfam" id="PF07729">
    <property type="entry name" value="FCD"/>
    <property type="match status" value="1"/>
</dbReference>
<dbReference type="InterPro" id="IPR011711">
    <property type="entry name" value="GntR_C"/>
</dbReference>
<dbReference type="Pfam" id="PF00392">
    <property type="entry name" value="GntR"/>
    <property type="match status" value="1"/>
</dbReference>
<dbReference type="PANTHER" id="PTHR43537:SF44">
    <property type="entry name" value="GNTR FAMILY REGULATORY PROTEIN"/>
    <property type="match status" value="1"/>
</dbReference>
<dbReference type="PROSITE" id="PS50949">
    <property type="entry name" value="HTH_GNTR"/>
    <property type="match status" value="1"/>
</dbReference>
<dbReference type="Gene3D" id="1.10.10.10">
    <property type="entry name" value="Winged helix-like DNA-binding domain superfamily/Winged helix DNA-binding domain"/>
    <property type="match status" value="1"/>
</dbReference>
<dbReference type="Gene3D" id="1.20.120.530">
    <property type="entry name" value="GntR ligand-binding domain-like"/>
    <property type="match status" value="1"/>
</dbReference>
<dbReference type="RefSeq" id="WP_036638788.1">
    <property type="nucleotide sequence ID" value="NZ_JAYRGJ010000026.1"/>
</dbReference>
<name>A0A086XT15_9RHOB</name>
<keyword evidence="3" id="KW-0804">Transcription</keyword>
<evidence type="ECO:0000259" key="4">
    <source>
        <dbReference type="PROSITE" id="PS50949"/>
    </source>
</evidence>
<dbReference type="OrthoDB" id="9028214at2"/>
<sequence>MGKDLPEEIAAELSQRIGRGEFAPGARLPSERDLSAHYSVSRPVVREALSHLKSDGLVEAKAGAGVFVTTNREPRFFRLPDVDIDETDSLAQIMELLMAVEVAATRIAAEHRTEADLKKIRRELLGMEYAIASDRLGDEEDFAFHRAIVAATHNPYFMSLSRHLEKGTRNVILTARTNTKMNLSVQLDAVQAEHQAIYQAIAEKNPEAAAVAAATHLRNATERARMYRRR</sequence>
<evidence type="ECO:0000256" key="3">
    <source>
        <dbReference type="ARBA" id="ARBA00023163"/>
    </source>
</evidence>
<dbReference type="SMART" id="SM00345">
    <property type="entry name" value="HTH_GNTR"/>
    <property type="match status" value="1"/>
</dbReference>
<dbReference type="PANTHER" id="PTHR43537">
    <property type="entry name" value="TRANSCRIPTIONAL REGULATOR, GNTR FAMILY"/>
    <property type="match status" value="1"/>
</dbReference>
<dbReference type="SMART" id="SM00895">
    <property type="entry name" value="FCD"/>
    <property type="match status" value="1"/>
</dbReference>
<evidence type="ECO:0000256" key="2">
    <source>
        <dbReference type="ARBA" id="ARBA00023125"/>
    </source>
</evidence>
<dbReference type="PRINTS" id="PR00035">
    <property type="entry name" value="HTHGNTR"/>
</dbReference>
<keyword evidence="2" id="KW-0238">DNA-binding</keyword>
<feature type="domain" description="HTH gntR-type" evidence="4">
    <location>
        <begin position="3"/>
        <end position="71"/>
    </location>
</feature>
<comment type="caution">
    <text evidence="5">The sequence shown here is derived from an EMBL/GenBank/DDBJ whole genome shotgun (WGS) entry which is preliminary data.</text>
</comment>